<dbReference type="AlphaFoldDB" id="A0A0P1MU15"/>
<evidence type="ECO:0000256" key="1">
    <source>
        <dbReference type="SAM" id="Coils"/>
    </source>
</evidence>
<accession>A0A0P1MU15</accession>
<keyword evidence="3" id="KW-1185">Reference proteome</keyword>
<dbReference type="EMBL" id="CZVW01000005">
    <property type="protein sequence ID" value="CUS99272.1"/>
    <property type="molecule type" value="Genomic_DNA"/>
</dbReference>
<reference evidence="3" key="1">
    <citation type="submission" date="2015-11" db="EMBL/GenBank/DDBJ databases">
        <authorList>
            <person name="Varghese N."/>
        </authorList>
    </citation>
    <scope>NUCLEOTIDE SEQUENCE [LARGE SCALE GENOMIC DNA]</scope>
    <source>
        <strain evidence="3">JGI-23</strain>
    </source>
</reference>
<dbReference type="RefSeq" id="WP_092348402.1">
    <property type="nucleotide sequence ID" value="NZ_CZVW01000005.1"/>
</dbReference>
<sequence>MWLKYVITFFVFGLSSAIADDDVSKEKILLPDSVCKRKFEMIDKEKFDELIEKSRELQKRSEMMMEKYRKMLEESKEIQERLKGLELMEDLKRHLAYVEAGKFFDDTGLIIGRRKYFIRIWKHPPKELFNMPTKPMK</sequence>
<proteinExistence type="predicted"/>
<gene>
    <name evidence="2" type="ORF">JGI23_00638</name>
</gene>
<dbReference type="OrthoDB" id="9815021at2"/>
<evidence type="ECO:0000313" key="2">
    <source>
        <dbReference type="EMBL" id="CUS99272.1"/>
    </source>
</evidence>
<feature type="coiled-coil region" evidence="1">
    <location>
        <begin position="47"/>
        <end position="88"/>
    </location>
</feature>
<name>A0A0P1MU15_9BACT</name>
<dbReference type="Proteomes" id="UP000199197">
    <property type="component" value="Unassembled WGS sequence"/>
</dbReference>
<evidence type="ECO:0000313" key="3">
    <source>
        <dbReference type="Proteomes" id="UP000199197"/>
    </source>
</evidence>
<keyword evidence="1" id="KW-0175">Coiled coil</keyword>
<protein>
    <submittedName>
        <fullName evidence="2">Uncharacterized protein</fullName>
    </submittedName>
</protein>
<organism evidence="2 3">
    <name type="scientific">Candidatus Chryseopegocella kryptomonas</name>
    <dbReference type="NCBI Taxonomy" id="1633643"/>
    <lineage>
        <taxon>Bacteria</taxon>
        <taxon>Pseudomonadati</taxon>
        <taxon>Candidatus Kryptoniota</taxon>
        <taxon>Candidatus Chryseopegocella</taxon>
    </lineage>
</organism>